<proteinExistence type="predicted"/>
<evidence type="ECO:0000313" key="3">
    <source>
        <dbReference type="Proteomes" id="UP000316726"/>
    </source>
</evidence>
<dbReference type="AlphaFoldDB" id="A0A5B8MYR3"/>
<name>A0A5B8MYR3_9CHLO</name>
<dbReference type="EMBL" id="CP031049">
    <property type="protein sequence ID" value="QDZ25196.1"/>
    <property type="molecule type" value="Genomic_DNA"/>
</dbReference>
<dbReference type="Proteomes" id="UP000316726">
    <property type="component" value="Chromosome 16"/>
</dbReference>
<organism evidence="2 3">
    <name type="scientific">Chloropicon primus</name>
    <dbReference type="NCBI Taxonomy" id="1764295"/>
    <lineage>
        <taxon>Eukaryota</taxon>
        <taxon>Viridiplantae</taxon>
        <taxon>Chlorophyta</taxon>
        <taxon>Chloropicophyceae</taxon>
        <taxon>Chloropicales</taxon>
        <taxon>Chloropicaceae</taxon>
        <taxon>Chloropicon</taxon>
    </lineage>
</organism>
<feature type="chain" id="PRO_5022670748" evidence="1">
    <location>
        <begin position="32"/>
        <end position="194"/>
    </location>
</feature>
<gene>
    <name evidence="2" type="ORF">A3770_16p77140</name>
</gene>
<accession>A0A5B8MYR3</accession>
<protein>
    <submittedName>
        <fullName evidence="2">Uncharacterized protein</fullName>
    </submittedName>
</protein>
<sequence length="194" mass="21545">MAMAMAMAMTATMTTAATLLTLLLLAARVEGRARTGGTAALPWIEACDMRGGLFRGTAALMGHHETISLQFSRLRPSELYVEGEGRVNFHGPEWSFCGPLDFTVARKKGSDDVCELRLVHSGTHSWESSACVRRHHLTEKIRRLRMERKVGEDVVTMTAEVYTVWGLGWKKVVWHLERQAADSTTESAQQLALT</sequence>
<feature type="signal peptide" evidence="1">
    <location>
        <begin position="1"/>
        <end position="31"/>
    </location>
</feature>
<reference evidence="2 3" key="1">
    <citation type="submission" date="2018-07" db="EMBL/GenBank/DDBJ databases">
        <title>The complete nuclear genome of the prasinophyte Chloropicon primus (CCMP1205).</title>
        <authorList>
            <person name="Pombert J.-F."/>
            <person name="Otis C."/>
            <person name="Turmel M."/>
            <person name="Lemieux C."/>
        </authorList>
    </citation>
    <scope>NUCLEOTIDE SEQUENCE [LARGE SCALE GENOMIC DNA]</scope>
    <source>
        <strain evidence="2 3">CCMP1205</strain>
    </source>
</reference>
<keyword evidence="3" id="KW-1185">Reference proteome</keyword>
<evidence type="ECO:0000313" key="2">
    <source>
        <dbReference type="EMBL" id="QDZ25196.1"/>
    </source>
</evidence>
<evidence type="ECO:0000256" key="1">
    <source>
        <dbReference type="SAM" id="SignalP"/>
    </source>
</evidence>
<keyword evidence="1" id="KW-0732">Signal</keyword>